<sequence length="217" mass="23321">MPLCPWCVACRSDLSVLFPCLSKTGWSAVGYPSSFNKCTRTCSPGDVSFPAPRANGKRDVSVSPENGLQAGDCRVRQWDDGFVSSTCWPRNASSSSKTWVAGCCGESLLSPALTVCWLLAEQRGCKSQASLTCRSGLTSGCRVVHRQLRLPDVYPGDVFALPGRHGAGGIRHGLQGGLYRRHCWLTRQKTPGAMSASGFSDPTVSLLKEVCPNYCPS</sequence>
<gene>
    <name evidence="1" type="ORF">QBC34DRAFT_405626</name>
</gene>
<reference evidence="1" key="2">
    <citation type="submission" date="2023-05" db="EMBL/GenBank/DDBJ databases">
        <authorList>
            <consortium name="Lawrence Berkeley National Laboratory"/>
            <person name="Steindorff A."/>
            <person name="Hensen N."/>
            <person name="Bonometti L."/>
            <person name="Westerberg I."/>
            <person name="Brannstrom I.O."/>
            <person name="Guillou S."/>
            <person name="Cros-Aarteil S."/>
            <person name="Calhoun S."/>
            <person name="Haridas S."/>
            <person name="Kuo A."/>
            <person name="Mondo S."/>
            <person name="Pangilinan J."/>
            <person name="Riley R."/>
            <person name="Labutti K."/>
            <person name="Andreopoulos B."/>
            <person name="Lipzen A."/>
            <person name="Chen C."/>
            <person name="Yanf M."/>
            <person name="Daum C."/>
            <person name="Ng V."/>
            <person name="Clum A."/>
            <person name="Ohm R."/>
            <person name="Martin F."/>
            <person name="Silar P."/>
            <person name="Natvig D."/>
            <person name="Lalanne C."/>
            <person name="Gautier V."/>
            <person name="Ament-Velasquez S.L."/>
            <person name="Kruys A."/>
            <person name="Hutchinson M.I."/>
            <person name="Powell A.J."/>
            <person name="Barry K."/>
            <person name="Miller A.N."/>
            <person name="Grigoriev I.V."/>
            <person name="Debuchy R."/>
            <person name="Gladieux P."/>
            <person name="Thoren M.H."/>
            <person name="Johannesson H."/>
        </authorList>
    </citation>
    <scope>NUCLEOTIDE SEQUENCE</scope>
    <source>
        <strain evidence="1">PSN243</strain>
    </source>
</reference>
<accession>A0AAV9GMX8</accession>
<organism evidence="1 2">
    <name type="scientific">Podospora aff. communis PSN243</name>
    <dbReference type="NCBI Taxonomy" id="3040156"/>
    <lineage>
        <taxon>Eukaryota</taxon>
        <taxon>Fungi</taxon>
        <taxon>Dikarya</taxon>
        <taxon>Ascomycota</taxon>
        <taxon>Pezizomycotina</taxon>
        <taxon>Sordariomycetes</taxon>
        <taxon>Sordariomycetidae</taxon>
        <taxon>Sordariales</taxon>
        <taxon>Podosporaceae</taxon>
        <taxon>Podospora</taxon>
    </lineage>
</organism>
<dbReference type="Proteomes" id="UP001321760">
    <property type="component" value="Unassembled WGS sequence"/>
</dbReference>
<reference evidence="1" key="1">
    <citation type="journal article" date="2023" name="Mol. Phylogenet. Evol.">
        <title>Genome-scale phylogeny and comparative genomics of the fungal order Sordariales.</title>
        <authorList>
            <person name="Hensen N."/>
            <person name="Bonometti L."/>
            <person name="Westerberg I."/>
            <person name="Brannstrom I.O."/>
            <person name="Guillou S."/>
            <person name="Cros-Aarteil S."/>
            <person name="Calhoun S."/>
            <person name="Haridas S."/>
            <person name="Kuo A."/>
            <person name="Mondo S."/>
            <person name="Pangilinan J."/>
            <person name="Riley R."/>
            <person name="LaButti K."/>
            <person name="Andreopoulos B."/>
            <person name="Lipzen A."/>
            <person name="Chen C."/>
            <person name="Yan M."/>
            <person name="Daum C."/>
            <person name="Ng V."/>
            <person name="Clum A."/>
            <person name="Steindorff A."/>
            <person name="Ohm R.A."/>
            <person name="Martin F."/>
            <person name="Silar P."/>
            <person name="Natvig D.O."/>
            <person name="Lalanne C."/>
            <person name="Gautier V."/>
            <person name="Ament-Velasquez S.L."/>
            <person name="Kruys A."/>
            <person name="Hutchinson M.I."/>
            <person name="Powell A.J."/>
            <person name="Barry K."/>
            <person name="Miller A.N."/>
            <person name="Grigoriev I.V."/>
            <person name="Debuchy R."/>
            <person name="Gladieux P."/>
            <person name="Hiltunen Thoren M."/>
            <person name="Johannesson H."/>
        </authorList>
    </citation>
    <scope>NUCLEOTIDE SEQUENCE</scope>
    <source>
        <strain evidence="1">PSN243</strain>
    </source>
</reference>
<dbReference type="AlphaFoldDB" id="A0AAV9GMX8"/>
<keyword evidence="2" id="KW-1185">Reference proteome</keyword>
<name>A0AAV9GMX8_9PEZI</name>
<dbReference type="EMBL" id="MU865938">
    <property type="protein sequence ID" value="KAK4449319.1"/>
    <property type="molecule type" value="Genomic_DNA"/>
</dbReference>
<protein>
    <submittedName>
        <fullName evidence="1">Uncharacterized protein</fullName>
    </submittedName>
</protein>
<evidence type="ECO:0000313" key="1">
    <source>
        <dbReference type="EMBL" id="KAK4449319.1"/>
    </source>
</evidence>
<proteinExistence type="predicted"/>
<evidence type="ECO:0000313" key="2">
    <source>
        <dbReference type="Proteomes" id="UP001321760"/>
    </source>
</evidence>
<comment type="caution">
    <text evidence="1">The sequence shown here is derived from an EMBL/GenBank/DDBJ whole genome shotgun (WGS) entry which is preliminary data.</text>
</comment>